<evidence type="ECO:0008006" key="4">
    <source>
        <dbReference type="Google" id="ProtNLM"/>
    </source>
</evidence>
<comment type="caution">
    <text evidence="2">The sequence shown here is derived from an EMBL/GenBank/DDBJ whole genome shotgun (WGS) entry which is preliminary data.</text>
</comment>
<dbReference type="Proteomes" id="UP001597318">
    <property type="component" value="Unassembled WGS sequence"/>
</dbReference>
<keyword evidence="1" id="KW-0472">Membrane</keyword>
<keyword evidence="1" id="KW-0812">Transmembrane</keyword>
<protein>
    <recommendedName>
        <fullName evidence="4">Cardiolipin synthase N-terminal domain-containing protein</fullName>
    </recommendedName>
</protein>
<name>A0ABW5C1I4_9BACI</name>
<dbReference type="RefSeq" id="WP_247346468.1">
    <property type="nucleotide sequence ID" value="NZ_CP095550.1"/>
</dbReference>
<keyword evidence="3" id="KW-1185">Reference proteome</keyword>
<evidence type="ECO:0000313" key="2">
    <source>
        <dbReference type="EMBL" id="MFD2214941.1"/>
    </source>
</evidence>
<feature type="transmembrane region" description="Helical" evidence="1">
    <location>
        <begin position="58"/>
        <end position="76"/>
    </location>
</feature>
<dbReference type="EMBL" id="JBHUIK010000003">
    <property type="protein sequence ID" value="MFD2214941.1"/>
    <property type="molecule type" value="Genomic_DNA"/>
</dbReference>
<evidence type="ECO:0000313" key="3">
    <source>
        <dbReference type="Proteomes" id="UP001597318"/>
    </source>
</evidence>
<gene>
    <name evidence="2" type="ORF">ACFSKK_14720</name>
</gene>
<keyword evidence="1" id="KW-1133">Transmembrane helix</keyword>
<reference evidence="3" key="1">
    <citation type="journal article" date="2019" name="Int. J. Syst. Evol. Microbiol.">
        <title>The Global Catalogue of Microorganisms (GCM) 10K type strain sequencing project: providing services to taxonomists for standard genome sequencing and annotation.</title>
        <authorList>
            <consortium name="The Broad Institute Genomics Platform"/>
            <consortium name="The Broad Institute Genome Sequencing Center for Infectious Disease"/>
            <person name="Wu L."/>
            <person name="Ma J."/>
        </authorList>
    </citation>
    <scope>NUCLEOTIDE SEQUENCE [LARGE SCALE GENOMIC DNA]</scope>
    <source>
        <strain evidence="3">CGMCC 1.15474</strain>
    </source>
</reference>
<proteinExistence type="predicted"/>
<organism evidence="2 3">
    <name type="scientific">Metabacillus endolithicus</name>
    <dbReference type="NCBI Taxonomy" id="1535204"/>
    <lineage>
        <taxon>Bacteria</taxon>
        <taxon>Bacillati</taxon>
        <taxon>Bacillota</taxon>
        <taxon>Bacilli</taxon>
        <taxon>Bacillales</taxon>
        <taxon>Bacillaceae</taxon>
        <taxon>Metabacillus</taxon>
    </lineage>
</organism>
<feature type="transmembrane region" description="Helical" evidence="1">
    <location>
        <begin position="20"/>
        <end position="46"/>
    </location>
</feature>
<evidence type="ECO:0000256" key="1">
    <source>
        <dbReference type="SAM" id="Phobius"/>
    </source>
</evidence>
<accession>A0ABW5C1I4</accession>
<sequence length="77" mass="8999">MEWLLNIDMILDLKGSDVYAYLKVLVRGVILYFLAFFYLAVGFLIIDLIREKKGSSNQMMNFIITLVFPFISSYIYS</sequence>